<gene>
    <name evidence="1" type="ORF">GCM10022402_28640</name>
</gene>
<organism evidence="1 2">
    <name type="scientific">Salinactinospora qingdaonensis</name>
    <dbReference type="NCBI Taxonomy" id="702744"/>
    <lineage>
        <taxon>Bacteria</taxon>
        <taxon>Bacillati</taxon>
        <taxon>Actinomycetota</taxon>
        <taxon>Actinomycetes</taxon>
        <taxon>Streptosporangiales</taxon>
        <taxon>Nocardiopsidaceae</taxon>
        <taxon>Salinactinospora</taxon>
    </lineage>
</organism>
<protein>
    <submittedName>
        <fullName evidence="1">Uncharacterized protein</fullName>
    </submittedName>
</protein>
<dbReference type="RefSeq" id="WP_344971905.1">
    <property type="nucleotide sequence ID" value="NZ_BAABDD010000012.1"/>
</dbReference>
<comment type="caution">
    <text evidence="1">The sequence shown here is derived from an EMBL/GenBank/DDBJ whole genome shotgun (WGS) entry which is preliminary data.</text>
</comment>
<dbReference type="EMBL" id="BAABDD010000012">
    <property type="protein sequence ID" value="GAA3747559.1"/>
    <property type="molecule type" value="Genomic_DNA"/>
</dbReference>
<dbReference type="Proteomes" id="UP001500908">
    <property type="component" value="Unassembled WGS sequence"/>
</dbReference>
<evidence type="ECO:0000313" key="1">
    <source>
        <dbReference type="EMBL" id="GAA3747559.1"/>
    </source>
</evidence>
<reference evidence="2" key="1">
    <citation type="journal article" date="2019" name="Int. J. Syst. Evol. Microbiol.">
        <title>The Global Catalogue of Microorganisms (GCM) 10K type strain sequencing project: providing services to taxonomists for standard genome sequencing and annotation.</title>
        <authorList>
            <consortium name="The Broad Institute Genomics Platform"/>
            <consortium name="The Broad Institute Genome Sequencing Center for Infectious Disease"/>
            <person name="Wu L."/>
            <person name="Ma J."/>
        </authorList>
    </citation>
    <scope>NUCLEOTIDE SEQUENCE [LARGE SCALE GENOMIC DNA]</scope>
    <source>
        <strain evidence="2">JCM 17137</strain>
    </source>
</reference>
<keyword evidence="2" id="KW-1185">Reference proteome</keyword>
<proteinExistence type="predicted"/>
<accession>A0ABP7FTN9</accession>
<evidence type="ECO:0000313" key="2">
    <source>
        <dbReference type="Proteomes" id="UP001500908"/>
    </source>
</evidence>
<name>A0ABP7FTN9_9ACTN</name>
<sequence length="239" mass="25427">MSEHPTRLLVTLASPALFTGPSQTGTNADTDIVTDSHGLPQLPRHRLNARLREGAVLAARSEHTDHAAAHVLTDAAVDLFGSKAGHELRNLRVGHARLPESVRAAVAWAMRQRGGSIPERLRLARAVTEAYTGYESGTEVDADGAPVDGRLRTNRALRSGLRLEAELRWAVTPTEGYVRFLARAVLATTTAGARVTRGRGRLSVALAPPGGSDPEQAHAHTVRLAGFTPAADTPKGEGR</sequence>